<comment type="similarity">
    <text evidence="1">Belongs to the sulfur carrier protein TusA family.</text>
</comment>
<dbReference type="SUPFAM" id="SSF64307">
    <property type="entry name" value="SirA-like"/>
    <property type="match status" value="1"/>
</dbReference>
<evidence type="ECO:0000259" key="2">
    <source>
        <dbReference type="PROSITE" id="PS01148"/>
    </source>
</evidence>
<dbReference type="Gene3D" id="3.30.110.40">
    <property type="entry name" value="TusA-like domain"/>
    <property type="match status" value="1"/>
</dbReference>
<dbReference type="InterPro" id="IPR001455">
    <property type="entry name" value="TusA-like"/>
</dbReference>
<dbReference type="PANTHER" id="PTHR33279:SF6">
    <property type="entry name" value="SULFUR CARRIER PROTEIN YEDF-RELATED"/>
    <property type="match status" value="1"/>
</dbReference>
<reference evidence="3" key="1">
    <citation type="journal article" date="2020" name="mSystems">
        <title>Genome- and Community-Level Interaction Insights into Carbon Utilization and Element Cycling Functions of Hydrothermarchaeota in Hydrothermal Sediment.</title>
        <authorList>
            <person name="Zhou Z."/>
            <person name="Liu Y."/>
            <person name="Xu W."/>
            <person name="Pan J."/>
            <person name="Luo Z.H."/>
            <person name="Li M."/>
        </authorList>
    </citation>
    <scope>NUCLEOTIDE SEQUENCE [LARGE SCALE GENOMIC DNA]</scope>
    <source>
        <strain evidence="3">HyVt-443</strain>
    </source>
</reference>
<comment type="caution">
    <text evidence="3">The sequence shown here is derived from an EMBL/GenBank/DDBJ whole genome shotgun (WGS) entry which is preliminary data.</text>
</comment>
<dbReference type="Proteomes" id="UP000886251">
    <property type="component" value="Unassembled WGS sequence"/>
</dbReference>
<organism evidence="3">
    <name type="scientific">Sedimenticola thiotaurini</name>
    <dbReference type="NCBI Taxonomy" id="1543721"/>
    <lineage>
        <taxon>Bacteria</taxon>
        <taxon>Pseudomonadati</taxon>
        <taxon>Pseudomonadota</taxon>
        <taxon>Gammaproteobacteria</taxon>
        <taxon>Chromatiales</taxon>
        <taxon>Sedimenticolaceae</taxon>
        <taxon>Sedimenticola</taxon>
    </lineage>
</organism>
<accession>A0A831RK37</accession>
<dbReference type="AlphaFoldDB" id="A0A831RK37"/>
<dbReference type="CDD" id="cd00291">
    <property type="entry name" value="SirA_YedF_YeeD"/>
    <property type="match status" value="1"/>
</dbReference>
<proteinExistence type="inferred from homology"/>
<evidence type="ECO:0000256" key="1">
    <source>
        <dbReference type="ARBA" id="ARBA00008984"/>
    </source>
</evidence>
<gene>
    <name evidence="3" type="ORF">ENI96_06770</name>
</gene>
<feature type="domain" description="UPF0033" evidence="2">
    <location>
        <begin position="35"/>
        <end position="59"/>
    </location>
</feature>
<dbReference type="PANTHER" id="PTHR33279">
    <property type="entry name" value="SULFUR CARRIER PROTEIN YEDF-RELATED"/>
    <property type="match status" value="1"/>
</dbReference>
<sequence>MALFGFGSKGKGDGAAEAREVTLEDGGQVTVAQVVDCIGDSCPRPQLMTRKAIGAAASGDVIEVLVDNPSSMEAIPPMLSGLQAVHLETRKGDRRWEIYIRKE</sequence>
<name>A0A831RK37_9GAMM</name>
<dbReference type="InterPro" id="IPR036868">
    <property type="entry name" value="TusA-like_sf"/>
</dbReference>
<protein>
    <submittedName>
        <fullName evidence="3">Sulfurtransferase TusA family protein</fullName>
    </submittedName>
</protein>
<dbReference type="EMBL" id="DRKP01000074">
    <property type="protein sequence ID" value="HEB96115.1"/>
    <property type="molecule type" value="Genomic_DNA"/>
</dbReference>
<dbReference type="PROSITE" id="PS01148">
    <property type="entry name" value="UPF0033"/>
    <property type="match status" value="1"/>
</dbReference>
<evidence type="ECO:0000313" key="3">
    <source>
        <dbReference type="EMBL" id="HEB96115.1"/>
    </source>
</evidence>
<dbReference type="Pfam" id="PF01206">
    <property type="entry name" value="TusA"/>
    <property type="match status" value="1"/>
</dbReference>